<sequence length="105" mass="11446">QRNNPTDQAGRLYSNQYLHGVSTVESASLVAQKVVALEYSVLDKAICPLEMRFDVAKPQLRSGLHERVGIQIQEVGTIPGLDASSRGEPKCRHAEQGIEDLSGDT</sequence>
<feature type="compositionally biased region" description="Basic and acidic residues" evidence="1">
    <location>
        <begin position="85"/>
        <end position="96"/>
    </location>
</feature>
<evidence type="ECO:0000313" key="3">
    <source>
        <dbReference type="Proteomes" id="UP000285860"/>
    </source>
</evidence>
<protein>
    <submittedName>
        <fullName evidence="2">Uncharacterized protein</fullName>
    </submittedName>
</protein>
<proteinExistence type="predicted"/>
<organism evidence="2 3">
    <name type="scientific">Fusarium oxysporum</name>
    <name type="common">Fusarium vascular wilt</name>
    <dbReference type="NCBI Taxonomy" id="5507"/>
    <lineage>
        <taxon>Eukaryota</taxon>
        <taxon>Fungi</taxon>
        <taxon>Dikarya</taxon>
        <taxon>Ascomycota</taxon>
        <taxon>Pezizomycotina</taxon>
        <taxon>Sordariomycetes</taxon>
        <taxon>Hypocreomycetidae</taxon>
        <taxon>Hypocreales</taxon>
        <taxon>Nectriaceae</taxon>
        <taxon>Fusarium</taxon>
        <taxon>Fusarium oxysporum species complex</taxon>
    </lineage>
</organism>
<dbReference type="AlphaFoldDB" id="A0A420P4I5"/>
<dbReference type="EMBL" id="MRCY01000407">
    <property type="protein sequence ID" value="RKK87431.1"/>
    <property type="molecule type" value="Genomic_DNA"/>
</dbReference>
<evidence type="ECO:0000256" key="1">
    <source>
        <dbReference type="SAM" id="MobiDB-lite"/>
    </source>
</evidence>
<gene>
    <name evidence="2" type="ORF">BFJ68_g17039</name>
</gene>
<dbReference type="Proteomes" id="UP000285860">
    <property type="component" value="Unassembled WGS sequence"/>
</dbReference>
<reference evidence="2 3" key="1">
    <citation type="journal article" date="2018" name="Sci. Rep.">
        <title>Characterisation of pathogen-specific regions and novel effector candidates in Fusarium oxysporum f. sp. cepae.</title>
        <authorList>
            <person name="Armitage A.D."/>
            <person name="Taylor A."/>
            <person name="Sobczyk M.K."/>
            <person name="Baxter L."/>
            <person name="Greenfield B.P."/>
            <person name="Bates H.J."/>
            <person name="Wilson F."/>
            <person name="Jackson A.C."/>
            <person name="Ott S."/>
            <person name="Harrison R.J."/>
            <person name="Clarkson J.P."/>
        </authorList>
    </citation>
    <scope>NUCLEOTIDE SEQUENCE [LARGE SCALE GENOMIC DNA]</scope>
    <source>
        <strain evidence="2 3">Fo_A28</strain>
    </source>
</reference>
<name>A0A420P4I5_FUSOX</name>
<comment type="caution">
    <text evidence="2">The sequence shown here is derived from an EMBL/GenBank/DDBJ whole genome shotgun (WGS) entry which is preliminary data.</text>
</comment>
<accession>A0A420P4I5</accession>
<feature type="non-terminal residue" evidence="2">
    <location>
        <position position="1"/>
    </location>
</feature>
<feature type="region of interest" description="Disordered" evidence="1">
    <location>
        <begin position="79"/>
        <end position="105"/>
    </location>
</feature>
<evidence type="ECO:0000313" key="2">
    <source>
        <dbReference type="EMBL" id="RKK87431.1"/>
    </source>
</evidence>